<name>A0AA39P6K1_9AGAR</name>
<proteinExistence type="predicted"/>
<keyword evidence="2" id="KW-1185">Reference proteome</keyword>
<evidence type="ECO:0000313" key="2">
    <source>
        <dbReference type="Proteomes" id="UP001175228"/>
    </source>
</evidence>
<sequence length="260" mass="29811">MVSQAEMEYESPVEYGSVEVKYWDQDPDAKISHGDGKERSFADTEDGPTHIENDEHAQGIAGIIDSIMVQPTCIPQKSTNNCQQTKQFDTEEFDATTAVYGATLPRMEGGATISVRTQIPNQSRHTNLPGWLHLTEAPIHRLQKQQEVTSVREKSKSKQEHLKRKSAKTIFYQRLMSSTLNRAQKANIIKYGTKAYFGWTGHRRSQMGHQRWWWKAMSMKMAGGTAMWFELSWGKLESWQCWQNQSWQCVLKSSGIFKVC</sequence>
<dbReference type="Proteomes" id="UP001175228">
    <property type="component" value="Unassembled WGS sequence"/>
</dbReference>
<organism evidence="1 2">
    <name type="scientific">Armillaria luteobubalina</name>
    <dbReference type="NCBI Taxonomy" id="153913"/>
    <lineage>
        <taxon>Eukaryota</taxon>
        <taxon>Fungi</taxon>
        <taxon>Dikarya</taxon>
        <taxon>Basidiomycota</taxon>
        <taxon>Agaricomycotina</taxon>
        <taxon>Agaricomycetes</taxon>
        <taxon>Agaricomycetidae</taxon>
        <taxon>Agaricales</taxon>
        <taxon>Marasmiineae</taxon>
        <taxon>Physalacriaceae</taxon>
        <taxon>Armillaria</taxon>
    </lineage>
</organism>
<comment type="caution">
    <text evidence="1">The sequence shown here is derived from an EMBL/GenBank/DDBJ whole genome shotgun (WGS) entry which is preliminary data.</text>
</comment>
<protein>
    <submittedName>
        <fullName evidence="1">Uncharacterized protein</fullName>
    </submittedName>
</protein>
<gene>
    <name evidence="1" type="ORF">EDD18DRAFT_1114204</name>
</gene>
<reference evidence="1" key="1">
    <citation type="submission" date="2023-06" db="EMBL/GenBank/DDBJ databases">
        <authorList>
            <consortium name="Lawrence Berkeley National Laboratory"/>
            <person name="Ahrendt S."/>
            <person name="Sahu N."/>
            <person name="Indic B."/>
            <person name="Wong-Bajracharya J."/>
            <person name="Merenyi Z."/>
            <person name="Ke H.-M."/>
            <person name="Monk M."/>
            <person name="Kocsube S."/>
            <person name="Drula E."/>
            <person name="Lipzen A."/>
            <person name="Balint B."/>
            <person name="Henrissat B."/>
            <person name="Andreopoulos B."/>
            <person name="Martin F.M."/>
            <person name="Harder C.B."/>
            <person name="Rigling D."/>
            <person name="Ford K.L."/>
            <person name="Foster G.D."/>
            <person name="Pangilinan J."/>
            <person name="Papanicolaou A."/>
            <person name="Barry K."/>
            <person name="LaButti K."/>
            <person name="Viragh M."/>
            <person name="Koriabine M."/>
            <person name="Yan M."/>
            <person name="Riley R."/>
            <person name="Champramary S."/>
            <person name="Plett K.L."/>
            <person name="Tsai I.J."/>
            <person name="Slot J."/>
            <person name="Sipos G."/>
            <person name="Plett J."/>
            <person name="Nagy L.G."/>
            <person name="Grigoriev I.V."/>
        </authorList>
    </citation>
    <scope>NUCLEOTIDE SEQUENCE</scope>
    <source>
        <strain evidence="1">HWK02</strain>
    </source>
</reference>
<accession>A0AA39P6K1</accession>
<dbReference type="AlphaFoldDB" id="A0AA39P6K1"/>
<evidence type="ECO:0000313" key="1">
    <source>
        <dbReference type="EMBL" id="KAK0478084.1"/>
    </source>
</evidence>
<dbReference type="EMBL" id="JAUEPU010000097">
    <property type="protein sequence ID" value="KAK0478084.1"/>
    <property type="molecule type" value="Genomic_DNA"/>
</dbReference>